<proteinExistence type="inferred from homology"/>
<dbReference type="InterPro" id="IPR014721">
    <property type="entry name" value="Ribsml_uS5_D2-typ_fold_subgr"/>
</dbReference>
<dbReference type="SUPFAM" id="SSF54211">
    <property type="entry name" value="Ribosomal protein S5 domain 2-like"/>
    <property type="match status" value="1"/>
</dbReference>
<evidence type="ECO:0000256" key="4">
    <source>
        <dbReference type="ARBA" id="ARBA00022801"/>
    </source>
</evidence>
<gene>
    <name evidence="6" type="primary">rnpA</name>
    <name evidence="9" type="ORF">FB561_1677</name>
</gene>
<dbReference type="AlphaFoldDB" id="A0A561BP04"/>
<dbReference type="GO" id="GO:0000049">
    <property type="term" value="F:tRNA binding"/>
    <property type="evidence" value="ECO:0007669"/>
    <property type="project" value="UniProtKB-UniRule"/>
</dbReference>
<comment type="catalytic activity">
    <reaction evidence="6">
        <text>Endonucleolytic cleavage of RNA, removing 5'-extranucleotides from tRNA precursor.</text>
        <dbReference type="EC" id="3.1.26.5"/>
    </reaction>
</comment>
<reference evidence="9 10" key="1">
    <citation type="submission" date="2019-06" db="EMBL/GenBank/DDBJ databases">
        <title>Sequencing the genomes of 1000 actinobacteria strains.</title>
        <authorList>
            <person name="Klenk H.-P."/>
        </authorList>
    </citation>
    <scope>NUCLEOTIDE SEQUENCE [LARGE SCALE GENOMIC DNA]</scope>
    <source>
        <strain evidence="9 10">DSM 24683</strain>
    </source>
</reference>
<dbReference type="GO" id="GO:0004526">
    <property type="term" value="F:ribonuclease P activity"/>
    <property type="evidence" value="ECO:0007669"/>
    <property type="project" value="UniProtKB-UniRule"/>
</dbReference>
<dbReference type="EMBL" id="VIVK01000001">
    <property type="protein sequence ID" value="TWD80594.1"/>
    <property type="molecule type" value="Genomic_DNA"/>
</dbReference>
<keyword evidence="2 6" id="KW-0540">Nuclease</keyword>
<dbReference type="InterPro" id="IPR020568">
    <property type="entry name" value="Ribosomal_Su5_D2-typ_SF"/>
</dbReference>
<evidence type="ECO:0000256" key="8">
    <source>
        <dbReference type="SAM" id="MobiDB-lite"/>
    </source>
</evidence>
<dbReference type="EC" id="3.1.26.5" evidence="6 7"/>
<dbReference type="NCBIfam" id="TIGR00188">
    <property type="entry name" value="rnpA"/>
    <property type="match status" value="1"/>
</dbReference>
<dbReference type="PANTHER" id="PTHR33992">
    <property type="entry name" value="RIBONUCLEASE P PROTEIN COMPONENT"/>
    <property type="match status" value="1"/>
</dbReference>
<evidence type="ECO:0000256" key="6">
    <source>
        <dbReference type="HAMAP-Rule" id="MF_00227"/>
    </source>
</evidence>
<organism evidence="9 10">
    <name type="scientific">Kribbella amoyensis</name>
    <dbReference type="NCBI Taxonomy" id="996641"/>
    <lineage>
        <taxon>Bacteria</taxon>
        <taxon>Bacillati</taxon>
        <taxon>Actinomycetota</taxon>
        <taxon>Actinomycetes</taxon>
        <taxon>Propionibacteriales</taxon>
        <taxon>Kribbellaceae</taxon>
        <taxon>Kribbella</taxon>
    </lineage>
</organism>
<keyword evidence="1 6" id="KW-0819">tRNA processing</keyword>
<evidence type="ECO:0000313" key="10">
    <source>
        <dbReference type="Proteomes" id="UP000318380"/>
    </source>
</evidence>
<dbReference type="GO" id="GO:0030677">
    <property type="term" value="C:ribonuclease P complex"/>
    <property type="evidence" value="ECO:0007669"/>
    <property type="project" value="TreeGrafter"/>
</dbReference>
<evidence type="ECO:0000256" key="2">
    <source>
        <dbReference type="ARBA" id="ARBA00022722"/>
    </source>
</evidence>
<dbReference type="GO" id="GO:0042781">
    <property type="term" value="F:3'-tRNA processing endoribonuclease activity"/>
    <property type="evidence" value="ECO:0007669"/>
    <property type="project" value="TreeGrafter"/>
</dbReference>
<dbReference type="Pfam" id="PF00825">
    <property type="entry name" value="Ribonuclease_P"/>
    <property type="match status" value="1"/>
</dbReference>
<evidence type="ECO:0000256" key="7">
    <source>
        <dbReference type="NCBIfam" id="TIGR00188"/>
    </source>
</evidence>
<dbReference type="HAMAP" id="MF_00227">
    <property type="entry name" value="RNase_P"/>
    <property type="match status" value="1"/>
</dbReference>
<dbReference type="GO" id="GO:0001682">
    <property type="term" value="P:tRNA 5'-leader removal"/>
    <property type="evidence" value="ECO:0007669"/>
    <property type="project" value="UniProtKB-UniRule"/>
</dbReference>
<sequence length="230" mass="24476">MDRSVLSRPFRAALQAGPSSVGIRRLRVLGRCAGLHQAADLSVDLSTNVISSNRSHSSEQADVPAEQPSPAQEARLPSSDAHPCGSRDPRLPSQQGPSAARGLSRLAGRLGDCLVLPASHRLRRSDDFRRAVRSGRRAGRRAVVVHLLSQAGPDQGGPARIGFVVNKAVGNAVLRNRVHRRLRAVMAARLADLPPGSLTVVRALPASATASYGELESDVDGALRRVLEPR</sequence>
<dbReference type="PANTHER" id="PTHR33992:SF1">
    <property type="entry name" value="RIBONUCLEASE P PROTEIN COMPONENT"/>
    <property type="match status" value="1"/>
</dbReference>
<keyword evidence="4 6" id="KW-0378">Hydrolase</keyword>
<accession>A0A561BP04</accession>
<keyword evidence="5 6" id="KW-0694">RNA-binding</keyword>
<evidence type="ECO:0000256" key="5">
    <source>
        <dbReference type="ARBA" id="ARBA00022884"/>
    </source>
</evidence>
<comment type="function">
    <text evidence="6">RNaseP catalyzes the removal of the 5'-leader sequence from pre-tRNA to produce the mature 5'-terminus. It can also cleave other RNA substrates such as 4.5S RNA. The protein component plays an auxiliary but essential role in vivo by binding to the 5'-leader sequence and broadening the substrate specificity of the ribozyme.</text>
</comment>
<keyword evidence="10" id="KW-1185">Reference proteome</keyword>
<comment type="subunit">
    <text evidence="6">Consists of a catalytic RNA component (M1 or rnpB) and a protein subunit.</text>
</comment>
<comment type="similarity">
    <text evidence="6">Belongs to the RnpA family.</text>
</comment>
<evidence type="ECO:0000313" key="9">
    <source>
        <dbReference type="EMBL" id="TWD80594.1"/>
    </source>
</evidence>
<evidence type="ECO:0000256" key="1">
    <source>
        <dbReference type="ARBA" id="ARBA00022694"/>
    </source>
</evidence>
<feature type="region of interest" description="Disordered" evidence="8">
    <location>
        <begin position="52"/>
        <end position="100"/>
    </location>
</feature>
<dbReference type="Proteomes" id="UP000318380">
    <property type="component" value="Unassembled WGS sequence"/>
</dbReference>
<protein>
    <recommendedName>
        <fullName evidence="6 7">Ribonuclease P protein component</fullName>
        <shortName evidence="6">RNase P protein</shortName>
        <shortName evidence="6">RNaseP protein</shortName>
        <ecNumber evidence="6 7">3.1.26.5</ecNumber>
    </recommendedName>
    <alternativeName>
        <fullName evidence="6">Protein C5</fullName>
    </alternativeName>
</protein>
<dbReference type="Gene3D" id="3.30.230.10">
    <property type="match status" value="1"/>
</dbReference>
<name>A0A561BP04_9ACTN</name>
<comment type="caution">
    <text evidence="9">The sequence shown here is derived from an EMBL/GenBank/DDBJ whole genome shotgun (WGS) entry which is preliminary data.</text>
</comment>
<evidence type="ECO:0000256" key="3">
    <source>
        <dbReference type="ARBA" id="ARBA00022759"/>
    </source>
</evidence>
<keyword evidence="3 6" id="KW-0255">Endonuclease</keyword>
<dbReference type="InterPro" id="IPR000100">
    <property type="entry name" value="RNase_P"/>
</dbReference>